<dbReference type="AlphaFoldDB" id="H5TCM0"/>
<dbReference type="STRING" id="56804.BAE46_07195"/>
<feature type="transmembrane region" description="Helical" evidence="1">
    <location>
        <begin position="12"/>
        <end position="30"/>
    </location>
</feature>
<proteinExistence type="predicted"/>
<comment type="caution">
    <text evidence="2">The sequence shown here is derived from an EMBL/GenBank/DDBJ whole genome shotgun (WGS) entry which is preliminary data.</text>
</comment>
<reference evidence="2 3" key="2">
    <citation type="journal article" date="2017" name="Antonie Van Leeuwenhoek">
        <title>Rhizobium rhizosphaerae sp. nov., a novel species isolated from rice rhizosphere.</title>
        <authorList>
            <person name="Zhao J.J."/>
            <person name="Zhang J."/>
            <person name="Zhang R.J."/>
            <person name="Zhang C.W."/>
            <person name="Yin H.Q."/>
            <person name="Zhang X.X."/>
        </authorList>
    </citation>
    <scope>NUCLEOTIDE SEQUENCE [LARGE SCALE GENOMIC DNA]</scope>
    <source>
        <strain evidence="2 3">ACAM 611</strain>
    </source>
</reference>
<dbReference type="RefSeq" id="WP_006005776.1">
    <property type="nucleotide sequence ID" value="NZ_BAET01000020.1"/>
</dbReference>
<dbReference type="Gene3D" id="3.30.450.20">
    <property type="entry name" value="PAS domain"/>
    <property type="match status" value="1"/>
</dbReference>
<dbReference type="eggNOG" id="COG0840">
    <property type="taxonomic scope" value="Bacteria"/>
</dbReference>
<evidence type="ECO:0000256" key="1">
    <source>
        <dbReference type="SAM" id="Phobius"/>
    </source>
</evidence>
<evidence type="ECO:0000313" key="3">
    <source>
        <dbReference type="Proteomes" id="UP000053586"/>
    </source>
</evidence>
<accession>H5TCM0</accession>
<keyword evidence="3" id="KW-1185">Reference proteome</keyword>
<dbReference type="EMBL" id="BAET01000020">
    <property type="protein sequence ID" value="GAB56047.1"/>
    <property type="molecule type" value="Genomic_DNA"/>
</dbReference>
<dbReference type="OrthoDB" id="2489132at2"/>
<keyword evidence="1" id="KW-0472">Membrane</keyword>
<keyword evidence="1" id="KW-1133">Transmembrane helix</keyword>
<protein>
    <submittedName>
        <fullName evidence="2">Methyl-accepting chemotaxis protein</fullName>
    </submittedName>
</protein>
<gene>
    <name evidence="2" type="primary">mcp</name>
    <name evidence="2" type="ORF">GPUN_1932</name>
</gene>
<keyword evidence="1" id="KW-0812">Transmembrane</keyword>
<sequence length="302" mass="33072">MLKVSTTKTRVYAVSAAILFVFMLAGAVYINSQGIQTNKYNVENTLGLSLDVLSAKVDARVAQMKLISKGLANDKHIHAWVNDGFDASQESVLVDKLGFYVEEYGLTSASFADKNSHKYWNHEGFLRVLTPETDTWYFAYLASAKQDLVSIYYDQNKKRVDLYVNYQQTDGNGLSGIATSFNGVLNMLNDSVFAQHGNVFLVDSAGIIQVQSGSSGEKKYDQVGQDDASGPQNLQLLLGENNAKVMLKAQGEQGAQFTSSLSDENMLIGSSYIPSMAWFMVAQVPKDALATSLSAPLTKHDE</sequence>
<evidence type="ECO:0000313" key="2">
    <source>
        <dbReference type="EMBL" id="GAB56047.1"/>
    </source>
</evidence>
<name>H5TCM0_9ALTE</name>
<organism evidence="2 3">
    <name type="scientific">Glaciecola punicea ACAM 611</name>
    <dbReference type="NCBI Taxonomy" id="1121923"/>
    <lineage>
        <taxon>Bacteria</taxon>
        <taxon>Pseudomonadati</taxon>
        <taxon>Pseudomonadota</taxon>
        <taxon>Gammaproteobacteria</taxon>
        <taxon>Alteromonadales</taxon>
        <taxon>Alteromonadaceae</taxon>
        <taxon>Glaciecola</taxon>
    </lineage>
</organism>
<dbReference type="Proteomes" id="UP000053586">
    <property type="component" value="Unassembled WGS sequence"/>
</dbReference>
<reference evidence="2 3" key="1">
    <citation type="journal article" date="2012" name="J. Bacteriol.">
        <title>Genome sequence of proteorhodopsin-containing sea ice bacterium Glaciecola punicea ACAM 611T.</title>
        <authorList>
            <person name="Qin Q.-L."/>
            <person name="Xie B.-B."/>
            <person name="Shu Y.-L."/>
            <person name="Rong J.-C."/>
            <person name="Zhao D.-L."/>
            <person name="Zhang X.-Y."/>
            <person name="Chen X.-L."/>
            <person name="Zhou B.-C."/>
            <person name="Zhanga Y.-Z."/>
        </authorList>
    </citation>
    <scope>NUCLEOTIDE SEQUENCE [LARGE SCALE GENOMIC DNA]</scope>
    <source>
        <strain evidence="2 3">ACAM 611</strain>
    </source>
</reference>